<dbReference type="PROSITE" id="PS50190">
    <property type="entry name" value="SEC7"/>
    <property type="match status" value="1"/>
</dbReference>
<sequence>MDSVITEVSPTIRPSPNLQNIHEIYQNASTSSTKSTTPRKLNFDVTADTISEEPEEDQTDASAHSLRVAKQIKELKYTEIPVEEYASFIGTQKPENLSICEQFMRLFQWPASLIKALRLLCSSLYLVGEAQQIDQILEVFAKSWSQAHPRNNIGDYKAIHIVCFSLFILNSDLHNQGNQESKFTKEEFVDNTLQAIKEEKEIKTTDDITLGEELRVFFDSLNSEQLEILPLINMKVRQNKGKRVATPPKRDVSNVSLVSNKNNKRLSSIGTPNLSRVNSIRRMSSFTEPVEVNYDVNYKKDQFDDKLEKLGPPWTIEGLMKSEKATGRHKKKNSWFGWLTGSSTISPDLDIYSTKDLKQSIVIIAKGLLKQYSFDSTADRKNFIKTRQDKYVNTVVTYNLYSATARLVDENMITNSKSSTSGVTWVLTIPNLLTNDYTQDKKIVYYAASEKIASDFVETCNFWAARITSIPSSEEEMVTNQEFGWSNDVLIKNKGLEKVRLHPWKCLLSIESSFIPSAFELQDQFTQMKRYVESISLAIETHNKLKPVLQRVWGENKMYEKQFDLVMSNWSEKYVYLLKQKQKYGTYMDSLALALSFKASKV</sequence>
<dbReference type="InterPro" id="IPR035999">
    <property type="entry name" value="Sec7_dom_sf"/>
</dbReference>
<evidence type="ECO:0000256" key="2">
    <source>
        <dbReference type="ARBA" id="ARBA00004266"/>
    </source>
</evidence>
<feature type="domain" description="SEC7" evidence="11">
    <location>
        <begin position="39"/>
        <end position="224"/>
    </location>
</feature>
<dbReference type="Pfam" id="PF01369">
    <property type="entry name" value="Sec7"/>
    <property type="match status" value="1"/>
</dbReference>
<reference evidence="12" key="1">
    <citation type="journal article" date="2014" name="Genome Announc.">
        <title>Genome sequence of the yeast Cyberlindnera fabianii (Hansenula fabianii).</title>
        <authorList>
            <person name="Freel K.C."/>
            <person name="Sarilar V."/>
            <person name="Neuveglise C."/>
            <person name="Devillers H."/>
            <person name="Friedrich A."/>
            <person name="Schacherer J."/>
        </authorList>
    </citation>
    <scope>NUCLEOTIDE SEQUENCE</scope>
    <source>
        <strain evidence="12">YJS4271</strain>
    </source>
</reference>
<dbReference type="PANTHER" id="PTHR10663:SF373">
    <property type="entry name" value="PH AND SEC7 DOMAIN-CONTAINING PROTEIN C11E3.11C"/>
    <property type="match status" value="1"/>
</dbReference>
<keyword evidence="14" id="KW-1185">Reference proteome</keyword>
<protein>
    <recommendedName>
        <fullName evidence="10">Guanine-nucleotide exchange factor YEL1</fullName>
    </recommendedName>
</protein>
<dbReference type="GO" id="GO:0005886">
    <property type="term" value="C:plasma membrane"/>
    <property type="evidence" value="ECO:0007669"/>
    <property type="project" value="UniProtKB-SubCell"/>
</dbReference>
<reference evidence="14" key="2">
    <citation type="journal article" date="2017" name="Genome Announc.">
        <title>Genome sequences of Cyberlindnera fabianii 65, Pichia kudriavzevii 129, and Saccharomyces cerevisiae 131 isolated from fermented masau fruits in Zimbabwe.</title>
        <authorList>
            <person name="van Rijswijck I.M.H."/>
            <person name="Derks M.F.L."/>
            <person name="Abee T."/>
            <person name="de Ridder D."/>
            <person name="Smid E.J."/>
        </authorList>
    </citation>
    <scope>NUCLEOTIDE SEQUENCE [LARGE SCALE GENOMIC DNA]</scope>
    <source>
        <strain evidence="14">65</strain>
    </source>
</reference>
<dbReference type="InterPro" id="IPR056468">
    <property type="entry name" value="PH_GEF_YEL1"/>
</dbReference>
<dbReference type="GO" id="GO:0005935">
    <property type="term" value="C:cellular bud neck"/>
    <property type="evidence" value="ECO:0007669"/>
    <property type="project" value="UniProtKB-SubCell"/>
</dbReference>
<evidence type="ECO:0000256" key="4">
    <source>
        <dbReference type="ARBA" id="ARBA00022475"/>
    </source>
</evidence>
<gene>
    <name evidence="13" type="ORF">BON22_2527</name>
    <name evidence="12" type="ORF">CYFA0S_04e06172g</name>
</gene>
<dbReference type="SMART" id="SM00222">
    <property type="entry name" value="Sec7"/>
    <property type="match status" value="1"/>
</dbReference>
<keyword evidence="7" id="KW-0472">Membrane</keyword>
<evidence type="ECO:0000313" key="12">
    <source>
        <dbReference type="EMBL" id="CDR40219.1"/>
    </source>
</evidence>
<evidence type="ECO:0000256" key="8">
    <source>
        <dbReference type="ARBA" id="ARBA00037853"/>
    </source>
</evidence>
<dbReference type="EMBL" id="MPUK01000004">
    <property type="protein sequence ID" value="ONH67496.1"/>
    <property type="molecule type" value="Genomic_DNA"/>
</dbReference>
<evidence type="ECO:0000256" key="5">
    <source>
        <dbReference type="ARBA" id="ARBA00022490"/>
    </source>
</evidence>
<comment type="subcellular location">
    <subcellularLocation>
        <location evidence="2">Bud neck</location>
    </subcellularLocation>
    <subcellularLocation>
        <location evidence="8">Bud tip</location>
    </subcellularLocation>
    <subcellularLocation>
        <location evidence="1">Cell membrane</location>
        <topology evidence="1">Peripheral membrane protein</topology>
    </subcellularLocation>
    <subcellularLocation>
        <location evidence="3">Cytoplasm</location>
    </subcellularLocation>
</comment>
<dbReference type="InterPro" id="IPR000904">
    <property type="entry name" value="Sec7_dom"/>
</dbReference>
<dbReference type="SUPFAM" id="SSF48425">
    <property type="entry name" value="Sec7 domain"/>
    <property type="match status" value="1"/>
</dbReference>
<evidence type="ECO:0000313" key="14">
    <source>
        <dbReference type="Proteomes" id="UP000189513"/>
    </source>
</evidence>
<dbReference type="PANTHER" id="PTHR10663">
    <property type="entry name" value="GUANYL-NUCLEOTIDE EXCHANGE FACTOR"/>
    <property type="match status" value="1"/>
</dbReference>
<dbReference type="GO" id="GO:0005934">
    <property type="term" value="C:cellular bud tip"/>
    <property type="evidence" value="ECO:0007669"/>
    <property type="project" value="UniProtKB-SubCell"/>
</dbReference>
<keyword evidence="4" id="KW-1003">Cell membrane</keyword>
<reference evidence="13" key="3">
    <citation type="submission" date="2017-01" db="EMBL/GenBank/DDBJ databases">
        <authorList>
            <person name="Mah S.A."/>
            <person name="Swanson W.J."/>
            <person name="Moy G.W."/>
            <person name="Vacquier V.D."/>
        </authorList>
    </citation>
    <scope>NUCLEOTIDE SEQUENCE [LARGE SCALE GENOMIC DNA]</scope>
    <source>
        <strain evidence="13">65</strain>
    </source>
</reference>
<dbReference type="InterPro" id="IPR023394">
    <property type="entry name" value="Sec7_C_sf"/>
</dbReference>
<dbReference type="GO" id="GO:0032012">
    <property type="term" value="P:regulation of ARF protein signal transduction"/>
    <property type="evidence" value="ECO:0007669"/>
    <property type="project" value="InterPro"/>
</dbReference>
<keyword evidence="5" id="KW-0963">Cytoplasm</keyword>
<dbReference type="OMA" id="EGRIFIF"/>
<keyword evidence="6" id="KW-0344">Guanine-nucleotide releasing factor</keyword>
<dbReference type="Proteomes" id="UP000189513">
    <property type="component" value="Unassembled WGS sequence"/>
</dbReference>
<dbReference type="AlphaFoldDB" id="A0A061ARM2"/>
<evidence type="ECO:0000259" key="11">
    <source>
        <dbReference type="PROSITE" id="PS50190"/>
    </source>
</evidence>
<dbReference type="VEuPathDB" id="FungiDB:BON22_2527"/>
<comment type="similarity">
    <text evidence="9">Belongs to the YEL1 family.</text>
</comment>
<evidence type="ECO:0000256" key="3">
    <source>
        <dbReference type="ARBA" id="ARBA00004496"/>
    </source>
</evidence>
<proteinExistence type="inferred from homology"/>
<evidence type="ECO:0000313" key="13">
    <source>
        <dbReference type="EMBL" id="ONH67496.1"/>
    </source>
</evidence>
<dbReference type="OrthoDB" id="2157641at2759"/>
<evidence type="ECO:0000256" key="1">
    <source>
        <dbReference type="ARBA" id="ARBA00004202"/>
    </source>
</evidence>
<dbReference type="GO" id="GO:0005737">
    <property type="term" value="C:cytoplasm"/>
    <property type="evidence" value="ECO:0007669"/>
    <property type="project" value="UniProtKB-SubCell"/>
</dbReference>
<dbReference type="STRING" id="36022.A0A061ARM2"/>
<evidence type="ECO:0000256" key="6">
    <source>
        <dbReference type="ARBA" id="ARBA00022658"/>
    </source>
</evidence>
<evidence type="ECO:0000256" key="10">
    <source>
        <dbReference type="ARBA" id="ARBA00040041"/>
    </source>
</evidence>
<dbReference type="Pfam" id="PF23633">
    <property type="entry name" value="PH_GEF_YEL1"/>
    <property type="match status" value="1"/>
</dbReference>
<evidence type="ECO:0000256" key="7">
    <source>
        <dbReference type="ARBA" id="ARBA00023136"/>
    </source>
</evidence>
<name>A0A061ARM2_CYBFA</name>
<evidence type="ECO:0000256" key="9">
    <source>
        <dbReference type="ARBA" id="ARBA00038404"/>
    </source>
</evidence>
<dbReference type="GO" id="GO:0005085">
    <property type="term" value="F:guanyl-nucleotide exchange factor activity"/>
    <property type="evidence" value="ECO:0007669"/>
    <property type="project" value="UniProtKB-KW"/>
</dbReference>
<dbReference type="EMBL" id="LK052889">
    <property type="protein sequence ID" value="CDR40219.1"/>
    <property type="molecule type" value="Genomic_DNA"/>
</dbReference>
<organism evidence="12">
    <name type="scientific">Cyberlindnera fabianii</name>
    <name type="common">Yeast</name>
    <name type="synonym">Hansenula fabianii</name>
    <dbReference type="NCBI Taxonomy" id="36022"/>
    <lineage>
        <taxon>Eukaryota</taxon>
        <taxon>Fungi</taxon>
        <taxon>Dikarya</taxon>
        <taxon>Ascomycota</taxon>
        <taxon>Saccharomycotina</taxon>
        <taxon>Saccharomycetes</taxon>
        <taxon>Phaffomycetales</taxon>
        <taxon>Phaffomycetaceae</taxon>
        <taxon>Cyberlindnera</taxon>
    </lineage>
</organism>
<accession>A0A061ARM2</accession>
<dbReference type="Gene3D" id="1.10.1000.11">
    <property type="entry name" value="Arf Nucleotide-binding Site Opener,domain 2"/>
    <property type="match status" value="1"/>
</dbReference>